<dbReference type="Proteomes" id="UP001482620">
    <property type="component" value="Unassembled WGS sequence"/>
</dbReference>
<gene>
    <name evidence="1" type="ORF">ILYODFUR_022315</name>
</gene>
<name>A0ABV0V568_9TELE</name>
<proteinExistence type="predicted"/>
<keyword evidence="2" id="KW-1185">Reference proteome</keyword>
<sequence length="146" mass="15810">MSVSLVGLGNPLKMVENHCRNGRYEMKLIAVSDVPVSSCPDEGYSKLHSDCSLTCSRADLLYHLPPAAGHKEAQQHLHVLLIEARGQPLYSADAAVGSHGSKAAETVNRKLHNINRHQTSLSLSENKDTNTEVSSLKPVGCQLLSK</sequence>
<organism evidence="1 2">
    <name type="scientific">Ilyodon furcidens</name>
    <name type="common">goldbreast splitfin</name>
    <dbReference type="NCBI Taxonomy" id="33524"/>
    <lineage>
        <taxon>Eukaryota</taxon>
        <taxon>Metazoa</taxon>
        <taxon>Chordata</taxon>
        <taxon>Craniata</taxon>
        <taxon>Vertebrata</taxon>
        <taxon>Euteleostomi</taxon>
        <taxon>Actinopterygii</taxon>
        <taxon>Neopterygii</taxon>
        <taxon>Teleostei</taxon>
        <taxon>Neoteleostei</taxon>
        <taxon>Acanthomorphata</taxon>
        <taxon>Ovalentaria</taxon>
        <taxon>Atherinomorphae</taxon>
        <taxon>Cyprinodontiformes</taxon>
        <taxon>Goodeidae</taxon>
        <taxon>Ilyodon</taxon>
    </lineage>
</organism>
<protein>
    <submittedName>
        <fullName evidence="1">Uncharacterized protein</fullName>
    </submittedName>
</protein>
<evidence type="ECO:0000313" key="2">
    <source>
        <dbReference type="Proteomes" id="UP001482620"/>
    </source>
</evidence>
<dbReference type="EMBL" id="JAHRIQ010095135">
    <property type="protein sequence ID" value="MEQ2252498.1"/>
    <property type="molecule type" value="Genomic_DNA"/>
</dbReference>
<reference evidence="1 2" key="1">
    <citation type="submission" date="2021-06" db="EMBL/GenBank/DDBJ databases">
        <authorList>
            <person name="Palmer J.M."/>
        </authorList>
    </citation>
    <scope>NUCLEOTIDE SEQUENCE [LARGE SCALE GENOMIC DNA]</scope>
    <source>
        <strain evidence="2">if_2019</strain>
        <tissue evidence="1">Muscle</tissue>
    </source>
</reference>
<accession>A0ABV0V568</accession>
<evidence type="ECO:0000313" key="1">
    <source>
        <dbReference type="EMBL" id="MEQ2252498.1"/>
    </source>
</evidence>
<comment type="caution">
    <text evidence="1">The sequence shown here is derived from an EMBL/GenBank/DDBJ whole genome shotgun (WGS) entry which is preliminary data.</text>
</comment>